<dbReference type="Gene3D" id="1.20.1530.20">
    <property type="match status" value="1"/>
</dbReference>
<accession>A0A557QZY6</accession>
<evidence type="ECO:0000313" key="10">
    <source>
        <dbReference type="Proteomes" id="UP000319502"/>
    </source>
</evidence>
<feature type="transmembrane region" description="Helical" evidence="8">
    <location>
        <begin position="276"/>
        <end position="295"/>
    </location>
</feature>
<dbReference type="Pfam" id="PF03547">
    <property type="entry name" value="Mem_trans"/>
    <property type="match status" value="1"/>
</dbReference>
<name>A0A557QZY6_9RHOO</name>
<feature type="transmembrane region" description="Helical" evidence="8">
    <location>
        <begin position="216"/>
        <end position="235"/>
    </location>
</feature>
<dbReference type="GO" id="GO:0005886">
    <property type="term" value="C:plasma membrane"/>
    <property type="evidence" value="ECO:0007669"/>
    <property type="project" value="UniProtKB-SubCell"/>
</dbReference>
<keyword evidence="3" id="KW-0813">Transport</keyword>
<dbReference type="EMBL" id="VMNK01000003">
    <property type="protein sequence ID" value="TVO58478.1"/>
    <property type="molecule type" value="Genomic_DNA"/>
</dbReference>
<dbReference type="InterPro" id="IPR038770">
    <property type="entry name" value="Na+/solute_symporter_sf"/>
</dbReference>
<comment type="caution">
    <text evidence="9">The sequence shown here is derived from an EMBL/GenBank/DDBJ whole genome shotgun (WGS) entry which is preliminary data.</text>
</comment>
<evidence type="ECO:0000256" key="6">
    <source>
        <dbReference type="ARBA" id="ARBA00022989"/>
    </source>
</evidence>
<evidence type="ECO:0000313" key="9">
    <source>
        <dbReference type="EMBL" id="TVO58478.1"/>
    </source>
</evidence>
<dbReference type="PANTHER" id="PTHR36838:SF4">
    <property type="entry name" value="AUXIN EFFLUX CARRIER FAMILY PROTEIN"/>
    <property type="match status" value="1"/>
</dbReference>
<feature type="transmembrane region" description="Helical" evidence="8">
    <location>
        <begin position="61"/>
        <end position="82"/>
    </location>
</feature>
<keyword evidence="6 8" id="KW-1133">Transmembrane helix</keyword>
<feature type="transmembrane region" description="Helical" evidence="8">
    <location>
        <begin position="160"/>
        <end position="178"/>
    </location>
</feature>
<protein>
    <submittedName>
        <fullName evidence="9">AEC family transporter</fullName>
    </submittedName>
</protein>
<dbReference type="OrthoDB" id="9805563at2"/>
<dbReference type="GO" id="GO:0055085">
    <property type="term" value="P:transmembrane transport"/>
    <property type="evidence" value="ECO:0007669"/>
    <property type="project" value="InterPro"/>
</dbReference>
<evidence type="ECO:0000256" key="8">
    <source>
        <dbReference type="SAM" id="Phobius"/>
    </source>
</evidence>
<comment type="similarity">
    <text evidence="2">Belongs to the auxin efflux carrier (TC 2.A.69) family.</text>
</comment>
<keyword evidence="5 8" id="KW-0812">Transmembrane</keyword>
<keyword evidence="4" id="KW-1003">Cell membrane</keyword>
<feature type="transmembrane region" description="Helical" evidence="8">
    <location>
        <begin position="37"/>
        <end position="54"/>
    </location>
</feature>
<evidence type="ECO:0000256" key="4">
    <source>
        <dbReference type="ARBA" id="ARBA00022475"/>
    </source>
</evidence>
<gene>
    <name evidence="9" type="ORF">FHP91_02075</name>
</gene>
<evidence type="ECO:0000256" key="7">
    <source>
        <dbReference type="ARBA" id="ARBA00023136"/>
    </source>
</evidence>
<keyword evidence="7 8" id="KW-0472">Membrane</keyword>
<evidence type="ECO:0000256" key="5">
    <source>
        <dbReference type="ARBA" id="ARBA00022692"/>
    </source>
</evidence>
<feature type="transmembrane region" description="Helical" evidence="8">
    <location>
        <begin position="247"/>
        <end position="264"/>
    </location>
</feature>
<organism evidence="9 10">
    <name type="scientific">Denitromonas halophila</name>
    <dbReference type="NCBI Taxonomy" id="1629404"/>
    <lineage>
        <taxon>Bacteria</taxon>
        <taxon>Pseudomonadati</taxon>
        <taxon>Pseudomonadota</taxon>
        <taxon>Betaproteobacteria</taxon>
        <taxon>Rhodocyclales</taxon>
        <taxon>Zoogloeaceae</taxon>
        <taxon>Denitromonas</taxon>
    </lineage>
</organism>
<dbReference type="Proteomes" id="UP000319502">
    <property type="component" value="Unassembled WGS sequence"/>
</dbReference>
<keyword evidence="10" id="KW-1185">Reference proteome</keyword>
<dbReference type="AlphaFoldDB" id="A0A557QZY6"/>
<dbReference type="InterPro" id="IPR004776">
    <property type="entry name" value="Mem_transp_PIN-like"/>
</dbReference>
<comment type="subcellular location">
    <subcellularLocation>
        <location evidence="1">Cell membrane</location>
        <topology evidence="1">Multi-pass membrane protein</topology>
    </subcellularLocation>
</comment>
<evidence type="ECO:0000256" key="2">
    <source>
        <dbReference type="ARBA" id="ARBA00010145"/>
    </source>
</evidence>
<dbReference type="PANTHER" id="PTHR36838">
    <property type="entry name" value="AUXIN EFFLUX CARRIER FAMILY PROTEIN"/>
    <property type="match status" value="1"/>
</dbReference>
<dbReference type="RefSeq" id="WP_144308023.1">
    <property type="nucleotide sequence ID" value="NZ_VMNK01000003.1"/>
</dbReference>
<feature type="transmembrane region" description="Helical" evidence="8">
    <location>
        <begin position="121"/>
        <end position="139"/>
    </location>
</feature>
<evidence type="ECO:0000256" key="3">
    <source>
        <dbReference type="ARBA" id="ARBA00022448"/>
    </source>
</evidence>
<sequence length="298" mass="31200">MDTFLLLLPDFSLILLGALLRRYGGFGDSFWPGLEKLVYFVLFPALLFSALARARIDFDTTLPLFLAGLIVMGSGFALGLAARPFAGLTSMAFASRVQCAFRFNTYIGMAVAGKVHGVEGIATMGVLCGTMVPFANVMAVSLMARHGQGGVFRELAKNPLILATLAGLAFNLAGGALAVPAQSFLTRLADASIALGLLAVGAALRWGQAGGRWAGSAWIMTVKLLCLPTLVWFVAPWLGLSGVARDVAVIFAALPSASSAYILAMRMGGDGPGVAWLISATTLLAVPTLTFWLGLLRG</sequence>
<proteinExistence type="inferred from homology"/>
<evidence type="ECO:0000256" key="1">
    <source>
        <dbReference type="ARBA" id="ARBA00004651"/>
    </source>
</evidence>
<reference evidence="9 10" key="1">
    <citation type="submission" date="2019-07" db="EMBL/GenBank/DDBJ databases">
        <title>The pathways for chlorine oxyanion respiration interact through the shared metabolite chlorate.</title>
        <authorList>
            <person name="Barnum T.P."/>
            <person name="Cheng Y."/>
            <person name="Hill K.A."/>
            <person name="Lucas L.N."/>
            <person name="Carlson H.K."/>
            <person name="Coates J.D."/>
        </authorList>
    </citation>
    <scope>NUCLEOTIDE SEQUENCE [LARGE SCALE GENOMIC DNA]</scope>
    <source>
        <strain evidence="9 10">SFB-3</strain>
    </source>
</reference>